<keyword evidence="1" id="KW-0732">Signal</keyword>
<dbReference type="PROSITE" id="PS51352">
    <property type="entry name" value="THIOREDOXIN_2"/>
    <property type="match status" value="1"/>
</dbReference>
<name>A0A6S6SNI8_9BACT</name>
<dbReference type="InterPro" id="IPR036249">
    <property type="entry name" value="Thioredoxin-like_sf"/>
</dbReference>
<proteinExistence type="predicted"/>
<dbReference type="AlphaFoldDB" id="A0A6S6SNI8"/>
<dbReference type="SUPFAM" id="SSF52833">
    <property type="entry name" value="Thioredoxin-like"/>
    <property type="match status" value="1"/>
</dbReference>
<sequence>MNKRTFLLLVFLTSNSFVLADEYITNEYYEEAISYMDVNESFEIVETDIIEENSTMEDVTVEKEETKELSEYLVALKEAQKTGKVILLAIRATHCHYCDEMEKETLSEPSVKSALDADFITLHYNQDLESLPLALQEGMTPNFIFVDQDENIINQYPGMRSPKEFKEALAEILAK</sequence>
<accession>A0A6S6SNI8</accession>
<dbReference type="Pfam" id="PF13899">
    <property type="entry name" value="Thioredoxin_7"/>
    <property type="match status" value="1"/>
</dbReference>
<reference evidence="3" key="1">
    <citation type="submission" date="2020-01" db="EMBL/GenBank/DDBJ databases">
        <authorList>
            <person name="Meier V. D."/>
            <person name="Meier V D."/>
        </authorList>
    </citation>
    <scope>NUCLEOTIDE SEQUENCE</scope>
    <source>
        <strain evidence="3">HLG_WM_MAG_06</strain>
    </source>
</reference>
<feature type="signal peptide" evidence="1">
    <location>
        <begin position="1"/>
        <end position="20"/>
    </location>
</feature>
<evidence type="ECO:0000256" key="1">
    <source>
        <dbReference type="SAM" id="SignalP"/>
    </source>
</evidence>
<dbReference type="Gene3D" id="3.40.30.10">
    <property type="entry name" value="Glutaredoxin"/>
    <property type="match status" value="1"/>
</dbReference>
<gene>
    <name evidence="3" type="ORF">HELGO_WM14684</name>
</gene>
<dbReference type="EMBL" id="CACVAP010000046">
    <property type="protein sequence ID" value="CAA6804864.1"/>
    <property type="molecule type" value="Genomic_DNA"/>
</dbReference>
<evidence type="ECO:0000313" key="3">
    <source>
        <dbReference type="EMBL" id="CAA6804864.1"/>
    </source>
</evidence>
<dbReference type="InterPro" id="IPR013766">
    <property type="entry name" value="Thioredoxin_domain"/>
</dbReference>
<feature type="chain" id="PRO_5027605685" description="Thioredoxin domain-containing protein" evidence="1">
    <location>
        <begin position="21"/>
        <end position="175"/>
    </location>
</feature>
<feature type="domain" description="Thioredoxin" evidence="2">
    <location>
        <begin position="50"/>
        <end position="174"/>
    </location>
</feature>
<organism evidence="3">
    <name type="scientific">uncultured Sulfurovum sp</name>
    <dbReference type="NCBI Taxonomy" id="269237"/>
    <lineage>
        <taxon>Bacteria</taxon>
        <taxon>Pseudomonadati</taxon>
        <taxon>Campylobacterota</taxon>
        <taxon>Epsilonproteobacteria</taxon>
        <taxon>Campylobacterales</taxon>
        <taxon>Sulfurovaceae</taxon>
        <taxon>Sulfurovum</taxon>
        <taxon>environmental samples</taxon>
    </lineage>
</organism>
<evidence type="ECO:0000259" key="2">
    <source>
        <dbReference type="PROSITE" id="PS51352"/>
    </source>
</evidence>
<protein>
    <recommendedName>
        <fullName evidence="2">Thioredoxin domain-containing protein</fullName>
    </recommendedName>
</protein>